<dbReference type="CDD" id="cd11333">
    <property type="entry name" value="AmyAc_SI_OligoGlu_DGase"/>
    <property type="match status" value="1"/>
</dbReference>
<evidence type="ECO:0000313" key="7">
    <source>
        <dbReference type="EMBL" id="KRK83367.1"/>
    </source>
</evidence>
<dbReference type="SUPFAM" id="SSF51011">
    <property type="entry name" value="Glycosyl hydrolase domain"/>
    <property type="match status" value="1"/>
</dbReference>
<gene>
    <name evidence="7" type="ORF">FC78_GL002178</name>
</gene>
<dbReference type="PRINTS" id="PR00110">
    <property type="entry name" value="ALPHAAMYLASE"/>
</dbReference>
<dbReference type="InterPro" id="IPR006046">
    <property type="entry name" value="Alpha_amylase"/>
</dbReference>
<dbReference type="Pfam" id="PF00128">
    <property type="entry name" value="Alpha-amylase"/>
    <property type="match status" value="1"/>
</dbReference>
<comment type="similarity">
    <text evidence="1 4">Belongs to the glycosyl hydrolase 13 family.</text>
</comment>
<proteinExistence type="inferred from homology"/>
<dbReference type="InterPro" id="IPR013780">
    <property type="entry name" value="Glyco_hydro_b"/>
</dbReference>
<organism evidence="7 8">
    <name type="scientific">Companilactobacillus bobalius DSM 19674</name>
    <dbReference type="NCBI Taxonomy" id="1423788"/>
    <lineage>
        <taxon>Bacteria</taxon>
        <taxon>Bacillati</taxon>
        <taxon>Bacillota</taxon>
        <taxon>Bacilli</taxon>
        <taxon>Lactobacillales</taxon>
        <taxon>Lactobacillaceae</taxon>
        <taxon>Companilactobacillus</taxon>
        <taxon>Companilactobacillus bobalius</taxon>
    </lineage>
</organism>
<dbReference type="Gene3D" id="3.20.20.80">
    <property type="entry name" value="Glycosidases"/>
    <property type="match status" value="1"/>
</dbReference>
<dbReference type="Proteomes" id="UP000051515">
    <property type="component" value="Unassembled WGS sequence"/>
</dbReference>
<dbReference type="PATRIC" id="fig|1423788.3.peg.2246"/>
<dbReference type="PANTHER" id="PTHR10357:SF178">
    <property type="entry name" value="OLIGO-1,6-GLUCOSIDASE 3-RELATED"/>
    <property type="match status" value="1"/>
</dbReference>
<evidence type="ECO:0000259" key="6">
    <source>
        <dbReference type="SMART" id="SM00642"/>
    </source>
</evidence>
<evidence type="ECO:0000256" key="5">
    <source>
        <dbReference type="RuleBase" id="RU361134"/>
    </source>
</evidence>
<dbReference type="SMART" id="SM00642">
    <property type="entry name" value="Aamy"/>
    <property type="match status" value="1"/>
</dbReference>
<keyword evidence="8" id="KW-1185">Reference proteome</keyword>
<dbReference type="RefSeq" id="WP_056952868.1">
    <property type="nucleotide sequence ID" value="NZ_AZDY01000037.1"/>
</dbReference>
<evidence type="ECO:0000313" key="8">
    <source>
        <dbReference type="Proteomes" id="UP000051515"/>
    </source>
</evidence>
<dbReference type="InterPro" id="IPR045857">
    <property type="entry name" value="O16G_dom_2"/>
</dbReference>
<dbReference type="AlphaFoldDB" id="A0A0R1KW72"/>
<dbReference type="Pfam" id="PF23915">
    <property type="entry name" value="SusG_C"/>
    <property type="match status" value="1"/>
</dbReference>
<comment type="catalytic activity">
    <reaction evidence="5">
        <text>Endohydrolysis of (1-&gt;4)-alpha-D-glucosidic linkages in polysaccharides containing three or more (1-&gt;4)-alpha-linked D-glucose units.</text>
        <dbReference type="EC" id="3.2.1.1"/>
    </reaction>
</comment>
<protein>
    <recommendedName>
        <fullName evidence="5">Alpha-amylase</fullName>
        <ecNumber evidence="5">3.2.1.1</ecNumber>
    </recommendedName>
</protein>
<evidence type="ECO:0000256" key="3">
    <source>
        <dbReference type="ARBA" id="ARBA00023295"/>
    </source>
</evidence>
<sequence length="547" mass="63665">MADQTWWKNAVGYQVYPRSFKDSNNDGIGDIRGIIEKLPYLKDLGVNFIWVNPIYKSPNVDNGYDISDYESIEPEFGTMDDFKELLTKAHEMGIKVILDLVVNHTSDQHPWFIESQKSKDNPYRDYYLWADATPGKMPNDWKSFSGHSAWTYDPKTEQAYFHVFAAQQPDLNWKNPKVREDIYKMIRWWLDLGIDGFRMDAISHIQKEPWDFKIKDNPWAPFMNVKGIDKYMTELRDIFNEYNVMTVGEASGVTSRKAINWTDPNRSGYINMIFELEQNVQEGKPGEQRINPLGFKKVLARWQRDLADGGWNALYVENHDNPRFNTVLGNETKHSAKAIAATYMLLRGTPFIYQGQELGMTNFPFTKPEQMDDDDTKDRVDQKIAEGHTPKEAMKIISHWSRDNARTPMQWVNKANAGFSDSKPWLAINENYHTINQADEANDADSVLNFYKQLIALRKSQPVFVDGTFELILDNDPDIFSYIRQDDKQEYLVISNLSQNEHEVTMPNKIVKNKWQVKLTNTNNEEIELNKNMTLQPYDVVVMEKIN</sequence>
<dbReference type="GO" id="GO:0004556">
    <property type="term" value="F:alpha-amylase activity"/>
    <property type="evidence" value="ECO:0007669"/>
    <property type="project" value="UniProtKB-UniRule"/>
</dbReference>
<dbReference type="FunFam" id="2.60.40.1180:FF:000007">
    <property type="entry name" value="Sucrose isomerase"/>
    <property type="match status" value="1"/>
</dbReference>
<keyword evidence="5" id="KW-0119">Carbohydrate metabolism</keyword>
<dbReference type="EC" id="3.2.1.1" evidence="5"/>
<dbReference type="STRING" id="1423788.FC78_GL002178"/>
<dbReference type="InterPro" id="IPR017853">
    <property type="entry name" value="GH"/>
</dbReference>
<dbReference type="InterPro" id="IPR006047">
    <property type="entry name" value="GH13_cat_dom"/>
</dbReference>
<evidence type="ECO:0000256" key="2">
    <source>
        <dbReference type="ARBA" id="ARBA00022801"/>
    </source>
</evidence>
<dbReference type="GO" id="GO:0043169">
    <property type="term" value="F:cation binding"/>
    <property type="evidence" value="ECO:0007669"/>
    <property type="project" value="InterPro"/>
</dbReference>
<dbReference type="GO" id="GO:0009313">
    <property type="term" value="P:oligosaccharide catabolic process"/>
    <property type="evidence" value="ECO:0007669"/>
    <property type="project" value="TreeGrafter"/>
</dbReference>
<comment type="caution">
    <text evidence="7">The sequence shown here is derived from an EMBL/GenBank/DDBJ whole genome shotgun (WGS) entry which is preliminary data.</text>
</comment>
<reference evidence="7 8" key="1">
    <citation type="journal article" date="2015" name="Genome Announc.">
        <title>Expanding the biotechnology potential of lactobacilli through comparative genomics of 213 strains and associated genera.</title>
        <authorList>
            <person name="Sun Z."/>
            <person name="Harris H.M."/>
            <person name="McCann A."/>
            <person name="Guo C."/>
            <person name="Argimon S."/>
            <person name="Zhang W."/>
            <person name="Yang X."/>
            <person name="Jeffery I.B."/>
            <person name="Cooney J.C."/>
            <person name="Kagawa T.F."/>
            <person name="Liu W."/>
            <person name="Song Y."/>
            <person name="Salvetti E."/>
            <person name="Wrobel A."/>
            <person name="Rasinkangas P."/>
            <person name="Parkhill J."/>
            <person name="Rea M.C."/>
            <person name="O'Sullivan O."/>
            <person name="Ritari J."/>
            <person name="Douillard F.P."/>
            <person name="Paul Ross R."/>
            <person name="Yang R."/>
            <person name="Briner A.E."/>
            <person name="Felis G.E."/>
            <person name="de Vos W.M."/>
            <person name="Barrangou R."/>
            <person name="Klaenhammer T.R."/>
            <person name="Caufield P.W."/>
            <person name="Cui Y."/>
            <person name="Zhang H."/>
            <person name="O'Toole P.W."/>
        </authorList>
    </citation>
    <scope>NUCLEOTIDE SEQUENCE [LARGE SCALE GENOMIC DNA]</scope>
    <source>
        <strain evidence="7 8">DSM 19674</strain>
    </source>
</reference>
<feature type="domain" description="Glycosyl hydrolase family 13 catalytic" evidence="6">
    <location>
        <begin position="14"/>
        <end position="406"/>
    </location>
</feature>
<dbReference type="Gene3D" id="3.90.400.10">
    <property type="entry name" value="Oligo-1,6-glucosidase, Domain 2"/>
    <property type="match status" value="1"/>
</dbReference>
<evidence type="ECO:0000256" key="1">
    <source>
        <dbReference type="ARBA" id="ARBA00008061"/>
    </source>
</evidence>
<dbReference type="PANTHER" id="PTHR10357">
    <property type="entry name" value="ALPHA-AMYLASE FAMILY MEMBER"/>
    <property type="match status" value="1"/>
</dbReference>
<keyword evidence="3 5" id="KW-0326">Glycosidase</keyword>
<dbReference type="SUPFAM" id="SSF51445">
    <property type="entry name" value="(Trans)glycosidases"/>
    <property type="match status" value="1"/>
</dbReference>
<dbReference type="EMBL" id="AZDY01000037">
    <property type="protein sequence ID" value="KRK83367.1"/>
    <property type="molecule type" value="Genomic_DNA"/>
</dbReference>
<evidence type="ECO:0000256" key="4">
    <source>
        <dbReference type="RuleBase" id="RU003615"/>
    </source>
</evidence>
<dbReference type="Gene3D" id="2.60.40.1180">
    <property type="entry name" value="Golgi alpha-mannosidase II"/>
    <property type="match status" value="1"/>
</dbReference>
<name>A0A0R1KW72_9LACO</name>
<dbReference type="FunFam" id="3.20.20.80:FF:000064">
    <property type="entry name" value="Oligo-1,6-glucosidase"/>
    <property type="match status" value="2"/>
</dbReference>
<accession>A0A0R1KW72</accession>
<dbReference type="InterPro" id="IPR056300">
    <property type="entry name" value="SusG-like_C"/>
</dbReference>
<dbReference type="OrthoDB" id="9805159at2"/>
<keyword evidence="2 5" id="KW-0378">Hydrolase</keyword>
<dbReference type="FunFam" id="3.90.400.10:FF:000002">
    <property type="entry name" value="Sucrose isomerase"/>
    <property type="match status" value="1"/>
</dbReference>